<dbReference type="Pfam" id="PF00999">
    <property type="entry name" value="Na_H_Exchanger"/>
    <property type="match status" value="1"/>
</dbReference>
<feature type="transmembrane region" description="Helical" evidence="7">
    <location>
        <begin position="237"/>
        <end position="253"/>
    </location>
</feature>
<feature type="transmembrane region" description="Helical" evidence="7">
    <location>
        <begin position="176"/>
        <end position="199"/>
    </location>
</feature>
<feature type="transmembrane region" description="Helical" evidence="7">
    <location>
        <begin position="53"/>
        <end position="72"/>
    </location>
</feature>
<dbReference type="GO" id="GO:1902600">
    <property type="term" value="P:proton transmembrane transport"/>
    <property type="evidence" value="ECO:0007669"/>
    <property type="project" value="InterPro"/>
</dbReference>
<evidence type="ECO:0000256" key="3">
    <source>
        <dbReference type="ARBA" id="ARBA00022448"/>
    </source>
</evidence>
<organism evidence="10 11">
    <name type="scientific">Candidatus Kerfeldbacteria bacterium RIFCSPHIGHO2_02_FULL_42_14</name>
    <dbReference type="NCBI Taxonomy" id="1798540"/>
    <lineage>
        <taxon>Bacteria</taxon>
        <taxon>Candidatus Kerfeldiibacteriota</taxon>
    </lineage>
</organism>
<dbReference type="GO" id="GO:0006813">
    <property type="term" value="P:potassium ion transport"/>
    <property type="evidence" value="ECO:0007669"/>
    <property type="project" value="InterPro"/>
</dbReference>
<feature type="transmembrane region" description="Helical" evidence="7">
    <location>
        <begin position="319"/>
        <end position="339"/>
    </location>
</feature>
<dbReference type="InterPro" id="IPR038770">
    <property type="entry name" value="Na+/solute_symporter_sf"/>
</dbReference>
<evidence type="ECO:0000256" key="1">
    <source>
        <dbReference type="ARBA" id="ARBA00004141"/>
    </source>
</evidence>
<feature type="domain" description="RCK N-terminal" evidence="9">
    <location>
        <begin position="404"/>
        <end position="517"/>
    </location>
</feature>
<evidence type="ECO:0000259" key="8">
    <source>
        <dbReference type="Pfam" id="PF00999"/>
    </source>
</evidence>
<feature type="transmembrane region" description="Helical" evidence="7">
    <location>
        <begin position="351"/>
        <end position="372"/>
    </location>
</feature>
<protein>
    <submittedName>
        <fullName evidence="10">Uncharacterized protein</fullName>
    </submittedName>
</protein>
<dbReference type="InterPro" id="IPR036291">
    <property type="entry name" value="NAD(P)-bd_dom_sf"/>
</dbReference>
<dbReference type="Proteomes" id="UP000177165">
    <property type="component" value="Unassembled WGS sequence"/>
</dbReference>
<dbReference type="Pfam" id="PF02254">
    <property type="entry name" value="TrkA_N"/>
    <property type="match status" value="1"/>
</dbReference>
<reference evidence="10 11" key="1">
    <citation type="journal article" date="2016" name="Nat. Commun.">
        <title>Thousands of microbial genomes shed light on interconnected biogeochemical processes in an aquifer system.</title>
        <authorList>
            <person name="Anantharaman K."/>
            <person name="Brown C.T."/>
            <person name="Hug L.A."/>
            <person name="Sharon I."/>
            <person name="Castelle C.J."/>
            <person name="Probst A.J."/>
            <person name="Thomas B.C."/>
            <person name="Singh A."/>
            <person name="Wilkins M.J."/>
            <person name="Karaoz U."/>
            <person name="Brodie E.L."/>
            <person name="Williams K.H."/>
            <person name="Hubbard S.S."/>
            <person name="Banfield J.F."/>
        </authorList>
    </citation>
    <scope>NUCLEOTIDE SEQUENCE [LARGE SCALE GENOMIC DNA]</scope>
</reference>
<comment type="similarity">
    <text evidence="2">Belongs to the monovalent cation:proton antiporter 2 (CPA2) transporter (TC 2.A.37) family.</text>
</comment>
<feature type="transmembrane region" description="Helical" evidence="7">
    <location>
        <begin position="265"/>
        <end position="284"/>
    </location>
</feature>
<name>A0A1G2ARD9_9BACT</name>
<dbReference type="EMBL" id="MHKB01000010">
    <property type="protein sequence ID" value="OGY79089.1"/>
    <property type="molecule type" value="Genomic_DNA"/>
</dbReference>
<dbReference type="Gene3D" id="1.20.1530.20">
    <property type="match status" value="1"/>
</dbReference>
<dbReference type="PANTHER" id="PTHR42751:SF3">
    <property type="entry name" value="SODIUM_GLUTAMATE SYMPORTER"/>
    <property type="match status" value="1"/>
</dbReference>
<dbReference type="PANTHER" id="PTHR42751">
    <property type="entry name" value="SODIUM/HYDROGEN EXCHANGER FAMILY/TRKA DOMAIN PROTEIN"/>
    <property type="match status" value="1"/>
</dbReference>
<feature type="domain" description="Cation/H+ exchanger transmembrane" evidence="8">
    <location>
        <begin position="13"/>
        <end position="363"/>
    </location>
</feature>
<comment type="caution">
    <text evidence="10">The sequence shown here is derived from an EMBL/GenBank/DDBJ whole genome shotgun (WGS) entry which is preliminary data.</text>
</comment>
<dbReference type="Gene3D" id="3.40.50.720">
    <property type="entry name" value="NAD(P)-binding Rossmann-like Domain"/>
    <property type="match status" value="1"/>
</dbReference>
<dbReference type="SUPFAM" id="SSF51735">
    <property type="entry name" value="NAD(P)-binding Rossmann-fold domains"/>
    <property type="match status" value="1"/>
</dbReference>
<dbReference type="GO" id="GO:0016020">
    <property type="term" value="C:membrane"/>
    <property type="evidence" value="ECO:0007669"/>
    <property type="project" value="UniProtKB-SubCell"/>
</dbReference>
<feature type="transmembrane region" description="Helical" evidence="7">
    <location>
        <begin position="211"/>
        <end position="231"/>
    </location>
</feature>
<dbReference type="AlphaFoldDB" id="A0A1G2ARD9"/>
<feature type="transmembrane region" description="Helical" evidence="7">
    <location>
        <begin position="113"/>
        <end position="133"/>
    </location>
</feature>
<keyword evidence="6 7" id="KW-0472">Membrane</keyword>
<evidence type="ECO:0000256" key="5">
    <source>
        <dbReference type="ARBA" id="ARBA00022989"/>
    </source>
</evidence>
<proteinExistence type="inferred from homology"/>
<dbReference type="InterPro" id="IPR003148">
    <property type="entry name" value="RCK_N"/>
</dbReference>
<keyword evidence="3" id="KW-0813">Transport</keyword>
<comment type="subcellular location">
    <subcellularLocation>
        <location evidence="1">Membrane</location>
        <topology evidence="1">Multi-pass membrane protein</topology>
    </subcellularLocation>
</comment>
<dbReference type="InterPro" id="IPR006153">
    <property type="entry name" value="Cation/H_exchanger_TM"/>
</dbReference>
<gene>
    <name evidence="10" type="ORF">A3B74_01310</name>
</gene>
<keyword evidence="4 7" id="KW-0812">Transmembrane</keyword>
<evidence type="ECO:0000313" key="10">
    <source>
        <dbReference type="EMBL" id="OGY79089.1"/>
    </source>
</evidence>
<dbReference type="GO" id="GO:0015297">
    <property type="term" value="F:antiporter activity"/>
    <property type="evidence" value="ECO:0007669"/>
    <property type="project" value="InterPro"/>
</dbReference>
<dbReference type="STRING" id="1798540.A3B74_01310"/>
<keyword evidence="5 7" id="KW-1133">Transmembrane helix</keyword>
<evidence type="ECO:0000256" key="4">
    <source>
        <dbReference type="ARBA" id="ARBA00022692"/>
    </source>
</evidence>
<feature type="transmembrane region" description="Helical" evidence="7">
    <location>
        <begin position="84"/>
        <end position="107"/>
    </location>
</feature>
<evidence type="ECO:0000256" key="6">
    <source>
        <dbReference type="ARBA" id="ARBA00023136"/>
    </source>
</evidence>
<feature type="transmembrane region" description="Helical" evidence="7">
    <location>
        <begin position="290"/>
        <end position="312"/>
    </location>
</feature>
<evidence type="ECO:0000259" key="9">
    <source>
        <dbReference type="Pfam" id="PF02254"/>
    </source>
</evidence>
<sequence length="567" mass="63252">MDLFIEISLIIVLAAFIAGLAHLLKQPLIIGYILTGLLVGPKVLNLLRASDVIHIFSQIGIALLLFIVGLGLRPKNIRRLGNVAVITGVGQVLFTSLIGFAIVRLFGFNATTSLYIAIALTFSSTIIILKLLSDKRHLGTLYGQISIGFLLVQDIIATLILIFVSSFSEGQRFMEVALLLLLKGVLLGSVLYFCTRYVLPPLSFFFARKQEFLFLFSIAWGLGLASLFHLLGFSIEIGALVAGVALSTTPYHLNISFKMRPVRDFFVILFFILLGSELVFESLLDMLLPAFILSVFVLIGNPLIVMTLLGLLGYSKRTGFMAGLTVAQISEFSLILMALGSDLGHISQDAVALVTVVGLVTIAGSTYLILYAEKIYPYLAPYLSLFEKKHRKAEQHVAQYDMFLFGYNRVGYDFVQVFRDLKKKFLVVDFDPEAVQRLSHSNIPVKYGDVGDSEFLAELDLEHAILVVSTIPDFETNAFLVQRIRSVNSRAIVIVISHNISCAQQLYDFGASYVMMPHFLGAQYAAMMIERYGFDVQRFHKERTEHRSYLRQRQVLGHEHPVAESLR</sequence>
<evidence type="ECO:0000256" key="7">
    <source>
        <dbReference type="SAM" id="Phobius"/>
    </source>
</evidence>
<accession>A0A1G2ARD9</accession>
<feature type="transmembrane region" description="Helical" evidence="7">
    <location>
        <begin position="145"/>
        <end position="164"/>
    </location>
</feature>
<feature type="transmembrane region" description="Helical" evidence="7">
    <location>
        <begin position="29"/>
        <end position="47"/>
    </location>
</feature>
<feature type="transmembrane region" description="Helical" evidence="7">
    <location>
        <begin position="6"/>
        <end position="24"/>
    </location>
</feature>
<evidence type="ECO:0000313" key="11">
    <source>
        <dbReference type="Proteomes" id="UP000177165"/>
    </source>
</evidence>
<evidence type="ECO:0000256" key="2">
    <source>
        <dbReference type="ARBA" id="ARBA00005551"/>
    </source>
</evidence>